<evidence type="ECO:0000313" key="2">
    <source>
        <dbReference type="EMBL" id="KAH6871024.1"/>
    </source>
</evidence>
<dbReference type="AlphaFoldDB" id="A0A9P8VST3"/>
<keyword evidence="2" id="KW-0489">Methyltransferase</keyword>
<comment type="similarity">
    <text evidence="1">Belongs to the methyltransferase superfamily. LaeA methyltransferase family.</text>
</comment>
<dbReference type="PANTHER" id="PTHR43591">
    <property type="entry name" value="METHYLTRANSFERASE"/>
    <property type="match status" value="1"/>
</dbReference>
<keyword evidence="2" id="KW-0808">Transferase</keyword>
<dbReference type="Proteomes" id="UP000777438">
    <property type="component" value="Unassembled WGS sequence"/>
</dbReference>
<dbReference type="Pfam" id="PF13489">
    <property type="entry name" value="Methyltransf_23"/>
    <property type="match status" value="1"/>
</dbReference>
<keyword evidence="3" id="KW-1185">Reference proteome</keyword>
<comment type="caution">
    <text evidence="2">The sequence shown here is derived from an EMBL/GenBank/DDBJ whole genome shotgun (WGS) entry which is preliminary data.</text>
</comment>
<dbReference type="GO" id="GO:0032259">
    <property type="term" value="P:methylation"/>
    <property type="evidence" value="ECO:0007669"/>
    <property type="project" value="UniProtKB-KW"/>
</dbReference>
<dbReference type="InterPro" id="IPR029063">
    <property type="entry name" value="SAM-dependent_MTases_sf"/>
</dbReference>
<evidence type="ECO:0000256" key="1">
    <source>
        <dbReference type="ARBA" id="ARBA00038158"/>
    </source>
</evidence>
<name>A0A9P8VST3_9HYPO</name>
<dbReference type="SUPFAM" id="SSF53335">
    <property type="entry name" value="S-adenosyl-L-methionine-dependent methyltransferases"/>
    <property type="match status" value="1"/>
</dbReference>
<evidence type="ECO:0000313" key="3">
    <source>
        <dbReference type="Proteomes" id="UP000777438"/>
    </source>
</evidence>
<accession>A0A9P8VST3</accession>
<gene>
    <name evidence="2" type="ORF">B0T10DRAFT_500863</name>
</gene>
<dbReference type="GO" id="GO:0008168">
    <property type="term" value="F:methyltransferase activity"/>
    <property type="evidence" value="ECO:0007669"/>
    <property type="project" value="UniProtKB-KW"/>
</dbReference>
<dbReference type="EMBL" id="JAGPYM010000060">
    <property type="protein sequence ID" value="KAH6871024.1"/>
    <property type="molecule type" value="Genomic_DNA"/>
</dbReference>
<dbReference type="OrthoDB" id="4586200at2759"/>
<reference evidence="2 3" key="1">
    <citation type="journal article" date="2021" name="Nat. Commun.">
        <title>Genetic determinants of endophytism in the Arabidopsis root mycobiome.</title>
        <authorList>
            <person name="Mesny F."/>
            <person name="Miyauchi S."/>
            <person name="Thiergart T."/>
            <person name="Pickel B."/>
            <person name="Atanasova L."/>
            <person name="Karlsson M."/>
            <person name="Huettel B."/>
            <person name="Barry K.W."/>
            <person name="Haridas S."/>
            <person name="Chen C."/>
            <person name="Bauer D."/>
            <person name="Andreopoulos W."/>
            <person name="Pangilinan J."/>
            <person name="LaButti K."/>
            <person name="Riley R."/>
            <person name="Lipzen A."/>
            <person name="Clum A."/>
            <person name="Drula E."/>
            <person name="Henrissat B."/>
            <person name="Kohler A."/>
            <person name="Grigoriev I.V."/>
            <person name="Martin F.M."/>
            <person name="Hacquard S."/>
        </authorList>
    </citation>
    <scope>NUCLEOTIDE SEQUENCE [LARGE SCALE GENOMIC DNA]</scope>
    <source>
        <strain evidence="2 3">MPI-CAGE-CH-0241</strain>
    </source>
</reference>
<dbReference type="PANTHER" id="PTHR43591:SF105">
    <property type="entry name" value="METHYLTRANSFERASE DOMAIN-CONTAINING PROTEIN-RELATED"/>
    <property type="match status" value="1"/>
</dbReference>
<dbReference type="Gene3D" id="3.40.50.150">
    <property type="entry name" value="Vaccinia Virus protein VP39"/>
    <property type="match status" value="1"/>
</dbReference>
<sequence length="472" mass="53136">MDFPVFRLADKPGTILIRRNVEVSEHEVVPFLPVDFPERVVAGPELAASLSRDDFGVSGQDVSTVLDDNARSGPLVVEFVDNGTNQLDPDEWDAHQSAYGNGTELRGSTTSLESDIKHYHRVYGRSFPSLKYGLSWNAVDDQSKIMNDYDHHFYLEQEDHQLFRAPVGLLHRVLDLGTGTGIWANEIAAAYPLAEVIGTDIAPIQSGSQPNCRFEIENMNDRWTRQPGSYDLVHGRGLLGNADDFHSLCTKAIAVLKPAGHLEIADRPVQFTGKDGPLDSNNVWFRVSQEVQQLNRMLGRPYDTAGPQGFRASMERAGFQTTFETRKTIPVTTCLETILDQIECALIMKLACEKIPDSQAKMYIRQLRRDLKAEAGGVCIEYVRIWGRKPCLQLIAGEINEYGLRVAMLRARSRFLRMAYTEICSKDDAIRASHYRRVTSGDEELRVPIEWVILCNDVRASCSFSFFPQRMC</sequence>
<proteinExistence type="inferred from homology"/>
<organism evidence="2 3">
    <name type="scientific">Thelonectria olida</name>
    <dbReference type="NCBI Taxonomy" id="1576542"/>
    <lineage>
        <taxon>Eukaryota</taxon>
        <taxon>Fungi</taxon>
        <taxon>Dikarya</taxon>
        <taxon>Ascomycota</taxon>
        <taxon>Pezizomycotina</taxon>
        <taxon>Sordariomycetes</taxon>
        <taxon>Hypocreomycetidae</taxon>
        <taxon>Hypocreales</taxon>
        <taxon>Nectriaceae</taxon>
        <taxon>Thelonectria</taxon>
    </lineage>
</organism>
<dbReference type="CDD" id="cd02440">
    <property type="entry name" value="AdoMet_MTases"/>
    <property type="match status" value="1"/>
</dbReference>
<protein>
    <submittedName>
        <fullName evidence="2">S-adenosyl-L-methionine-dependent methyltransferase</fullName>
    </submittedName>
</protein>